<evidence type="ECO:0000313" key="3">
    <source>
        <dbReference type="Proteomes" id="UP000784294"/>
    </source>
</evidence>
<dbReference type="EMBL" id="CAAALY010017454">
    <property type="protein sequence ID" value="VEL13331.1"/>
    <property type="molecule type" value="Genomic_DNA"/>
</dbReference>
<dbReference type="Proteomes" id="UP000784294">
    <property type="component" value="Unassembled WGS sequence"/>
</dbReference>
<evidence type="ECO:0000313" key="2">
    <source>
        <dbReference type="EMBL" id="VEL13331.1"/>
    </source>
</evidence>
<name>A0A3S5A2K4_9PLAT</name>
<dbReference type="AlphaFoldDB" id="A0A3S5A2K4"/>
<evidence type="ECO:0000256" key="1">
    <source>
        <dbReference type="SAM" id="MobiDB-lite"/>
    </source>
</evidence>
<sequence length="181" mass="19538">MPPLSSHPRFSHLTISIQKLDSCNAQVILSVWASNSTLVDHSSPGRPWLSSLSSDLASSPIDPPSLPTQMHANDAAEAANTEQQEAFQKRDEIESTQPFAAANAHTRGHPNKQADLCANATRTTEADTETVTKSPDSIRLNSSTRMISGPLAWVTNQTKTPGFPWVTSAQEHDLLSAITLV</sequence>
<accession>A0A3S5A2K4</accession>
<reference evidence="2" key="1">
    <citation type="submission" date="2018-11" db="EMBL/GenBank/DDBJ databases">
        <authorList>
            <consortium name="Pathogen Informatics"/>
        </authorList>
    </citation>
    <scope>NUCLEOTIDE SEQUENCE</scope>
</reference>
<feature type="region of interest" description="Disordered" evidence="1">
    <location>
        <begin position="39"/>
        <end position="96"/>
    </location>
</feature>
<feature type="compositionally biased region" description="Low complexity" evidence="1">
    <location>
        <begin position="72"/>
        <end position="86"/>
    </location>
</feature>
<proteinExistence type="predicted"/>
<gene>
    <name evidence="2" type="ORF">PXEA_LOCUS6771</name>
</gene>
<organism evidence="2 3">
    <name type="scientific">Protopolystoma xenopodis</name>
    <dbReference type="NCBI Taxonomy" id="117903"/>
    <lineage>
        <taxon>Eukaryota</taxon>
        <taxon>Metazoa</taxon>
        <taxon>Spiralia</taxon>
        <taxon>Lophotrochozoa</taxon>
        <taxon>Platyhelminthes</taxon>
        <taxon>Monogenea</taxon>
        <taxon>Polyopisthocotylea</taxon>
        <taxon>Polystomatidea</taxon>
        <taxon>Polystomatidae</taxon>
        <taxon>Protopolystoma</taxon>
    </lineage>
</organism>
<protein>
    <submittedName>
        <fullName evidence="2">Uncharacterized protein</fullName>
    </submittedName>
</protein>
<feature type="compositionally biased region" description="Low complexity" evidence="1">
    <location>
        <begin position="49"/>
        <end position="60"/>
    </location>
</feature>
<comment type="caution">
    <text evidence="2">The sequence shown here is derived from an EMBL/GenBank/DDBJ whole genome shotgun (WGS) entry which is preliminary data.</text>
</comment>
<keyword evidence="3" id="KW-1185">Reference proteome</keyword>